<dbReference type="Pfam" id="PF02623">
    <property type="entry name" value="FliW"/>
    <property type="match status" value="1"/>
</dbReference>
<dbReference type="GO" id="GO:0006417">
    <property type="term" value="P:regulation of translation"/>
    <property type="evidence" value="ECO:0007669"/>
    <property type="project" value="UniProtKB-KW"/>
</dbReference>
<protein>
    <recommendedName>
        <fullName evidence="5">Flagellar assembly factor FliW</fullName>
    </recommendedName>
</protein>
<comment type="similarity">
    <text evidence="5">Belongs to the FliW family.</text>
</comment>
<dbReference type="PANTHER" id="PTHR39190">
    <property type="entry name" value="FLAGELLAR ASSEMBLY FACTOR FLIW"/>
    <property type="match status" value="1"/>
</dbReference>
<dbReference type="Gene3D" id="2.30.290.10">
    <property type="entry name" value="BH3618-like"/>
    <property type="match status" value="1"/>
</dbReference>
<dbReference type="NCBIfam" id="NF009793">
    <property type="entry name" value="PRK13285.1-1"/>
    <property type="match status" value="1"/>
</dbReference>
<dbReference type="RefSeq" id="WP_125137654.1">
    <property type="nucleotide sequence ID" value="NZ_LR130778.1"/>
</dbReference>
<dbReference type="AlphaFoldDB" id="A0A3P7NZ57"/>
<dbReference type="EMBL" id="LR130778">
    <property type="protein sequence ID" value="VDN48534.1"/>
    <property type="molecule type" value="Genomic_DNA"/>
</dbReference>
<dbReference type="PANTHER" id="PTHR39190:SF1">
    <property type="entry name" value="FLAGELLAR ASSEMBLY FACTOR FLIW"/>
    <property type="match status" value="1"/>
</dbReference>
<evidence type="ECO:0000256" key="2">
    <source>
        <dbReference type="ARBA" id="ARBA00022795"/>
    </source>
</evidence>
<dbReference type="OrthoDB" id="9801235at2"/>
<evidence type="ECO:0000256" key="4">
    <source>
        <dbReference type="ARBA" id="ARBA00023186"/>
    </source>
</evidence>
<dbReference type="InterPro" id="IPR024046">
    <property type="entry name" value="Flagellar_assmbl_FliW_dom_sf"/>
</dbReference>
<evidence type="ECO:0000313" key="6">
    <source>
        <dbReference type="EMBL" id="VDN48534.1"/>
    </source>
</evidence>
<keyword evidence="4 5" id="KW-0143">Chaperone</keyword>
<keyword evidence="6" id="KW-0966">Cell projection</keyword>
<comment type="subcellular location">
    <subcellularLocation>
        <location evidence="5">Cytoplasm</location>
    </subcellularLocation>
</comment>
<dbReference type="SUPFAM" id="SSF141457">
    <property type="entry name" value="BH3618-like"/>
    <property type="match status" value="1"/>
</dbReference>
<dbReference type="Proteomes" id="UP000279029">
    <property type="component" value="Chromosome"/>
</dbReference>
<evidence type="ECO:0000256" key="1">
    <source>
        <dbReference type="ARBA" id="ARBA00022490"/>
    </source>
</evidence>
<dbReference type="InterPro" id="IPR003775">
    <property type="entry name" value="Flagellar_assembly_factor_FliW"/>
</dbReference>
<evidence type="ECO:0000313" key="7">
    <source>
        <dbReference type="Proteomes" id="UP000279029"/>
    </source>
</evidence>
<dbReference type="GO" id="GO:0005737">
    <property type="term" value="C:cytoplasm"/>
    <property type="evidence" value="ECO:0007669"/>
    <property type="project" value="UniProtKB-SubCell"/>
</dbReference>
<name>A0A3P7NZ57_9FIRM</name>
<keyword evidence="2 5" id="KW-1005">Bacterial flagellum biogenesis</keyword>
<gene>
    <name evidence="5 6" type="primary">fliW</name>
    <name evidence="6" type="ORF">PATL70BA_2632</name>
</gene>
<dbReference type="KEGG" id="cbar:PATL70BA_2632"/>
<dbReference type="GO" id="GO:0044780">
    <property type="term" value="P:bacterial-type flagellum assembly"/>
    <property type="evidence" value="ECO:0007669"/>
    <property type="project" value="UniProtKB-UniRule"/>
</dbReference>
<organism evidence="6 7">
    <name type="scientific">Petrocella atlantisensis</name>
    <dbReference type="NCBI Taxonomy" id="2173034"/>
    <lineage>
        <taxon>Bacteria</taxon>
        <taxon>Bacillati</taxon>
        <taxon>Bacillota</taxon>
        <taxon>Clostridia</taxon>
        <taxon>Lachnospirales</taxon>
        <taxon>Vallitaleaceae</taxon>
        <taxon>Petrocella</taxon>
    </lineage>
</organism>
<comment type="function">
    <text evidence="5">Acts as an anti-CsrA protein, binds CsrA and prevents it from repressing translation of its target genes, one of which is flagellin. Binds to flagellin and participates in the assembly of the flagellum.</text>
</comment>
<evidence type="ECO:0000256" key="5">
    <source>
        <dbReference type="HAMAP-Rule" id="MF_01185"/>
    </source>
</evidence>
<reference evidence="6 7" key="1">
    <citation type="submission" date="2018-09" db="EMBL/GenBank/DDBJ databases">
        <authorList>
            <person name="Postec A."/>
        </authorList>
    </citation>
    <scope>NUCLEOTIDE SEQUENCE [LARGE SCALE GENOMIC DNA]</scope>
    <source>
        <strain evidence="6">70B-A</strain>
    </source>
</reference>
<dbReference type="HAMAP" id="MF_01185">
    <property type="entry name" value="FliW"/>
    <property type="match status" value="1"/>
</dbReference>
<evidence type="ECO:0000256" key="3">
    <source>
        <dbReference type="ARBA" id="ARBA00022845"/>
    </source>
</evidence>
<keyword evidence="1 5" id="KW-0963">Cytoplasm</keyword>
<proteinExistence type="inferred from homology"/>
<keyword evidence="6" id="KW-0282">Flagellum</keyword>
<keyword evidence="3 5" id="KW-0810">Translation regulation</keyword>
<keyword evidence="6" id="KW-0969">Cilium</keyword>
<comment type="subunit">
    <text evidence="5">Interacts with translational regulator CsrA and flagellin(s).</text>
</comment>
<keyword evidence="7" id="KW-1185">Reference proteome</keyword>
<sequence length="152" mass="17559">MMKINTKHFGEVEIDEERIVEFEQGIFGFEDSKRFVMLYEDEDSKNGLCWMQSVDDEGLSLPVINPMFWFPDYSPEVADEQIARIGALKEEDLNLFSVVVITDNLESMTTNLKAPIVINILTKKGMQVIVANEEYQIKHNLYEQMKLMKAGE</sequence>
<accession>A0A3P7NZ57</accession>